<dbReference type="EMBL" id="CP134880">
    <property type="protein sequence ID" value="WNM27408.1"/>
    <property type="molecule type" value="Genomic_DNA"/>
</dbReference>
<reference evidence="4" key="1">
    <citation type="submission" date="2023-09" db="EMBL/GenBank/DDBJ databases">
        <title>Demequina sp. a novel bacteria isolated from Capsicum annuum.</title>
        <authorList>
            <person name="Humaira Z."/>
            <person name="Lee J."/>
            <person name="Cho D."/>
        </authorList>
    </citation>
    <scope>NUCLEOTIDE SEQUENCE</scope>
    <source>
        <strain evidence="4">PMTSA13</strain>
    </source>
</reference>
<feature type="region of interest" description="Disordered" evidence="3">
    <location>
        <begin position="140"/>
        <end position="165"/>
    </location>
</feature>
<dbReference type="Proteomes" id="UP001303408">
    <property type="component" value="Chromosome"/>
</dbReference>
<dbReference type="Pfam" id="PF03963">
    <property type="entry name" value="FlgD"/>
    <property type="match status" value="1"/>
</dbReference>
<keyword evidence="2" id="KW-1005">Bacterial flagellum biogenesis</keyword>
<keyword evidence="4" id="KW-0282">Flagellum</keyword>
<comment type="similarity">
    <text evidence="1">Belongs to the FlgD family.</text>
</comment>
<protein>
    <submittedName>
        <fullName evidence="4">Flagellar hook capping FlgD N-terminal domain-containing protein</fullName>
    </submittedName>
</protein>
<gene>
    <name evidence="4" type="ORF">RN607_14600</name>
</gene>
<name>A0AA96FC36_9MICO</name>
<evidence type="ECO:0000256" key="1">
    <source>
        <dbReference type="ARBA" id="ARBA00010577"/>
    </source>
</evidence>
<keyword evidence="4" id="KW-0969">Cilium</keyword>
<dbReference type="AlphaFoldDB" id="A0AA96FC36"/>
<proteinExistence type="inferred from homology"/>
<accession>A0AA96FC36</accession>
<evidence type="ECO:0000256" key="2">
    <source>
        <dbReference type="ARBA" id="ARBA00022795"/>
    </source>
</evidence>
<keyword evidence="4" id="KW-0966">Cell projection</keyword>
<sequence length="165" mass="16953">MTIDATTSLTTTSALSTGTAVSTAKQSMDSEMFMTLLVAQLQNQDPSSPMDTNEMMSQQVQMAQMEQTVTQTSTIQEQFALMMRMAALGVVGQQVSYYDSDGSVVTGQATSASFAASVPAITIGDASVSLDSILSVNAANAASDSTTSDSTASTADATSTPTTDA</sequence>
<organism evidence="4">
    <name type="scientific">Demequina capsici</name>
    <dbReference type="NCBI Taxonomy" id="3075620"/>
    <lineage>
        <taxon>Bacteria</taxon>
        <taxon>Bacillati</taxon>
        <taxon>Actinomycetota</taxon>
        <taxon>Actinomycetes</taxon>
        <taxon>Micrococcales</taxon>
        <taxon>Demequinaceae</taxon>
        <taxon>Demequina</taxon>
    </lineage>
</organism>
<evidence type="ECO:0000313" key="4">
    <source>
        <dbReference type="EMBL" id="WNM27408.1"/>
    </source>
</evidence>
<dbReference type="GO" id="GO:0044781">
    <property type="term" value="P:bacterial-type flagellum organization"/>
    <property type="evidence" value="ECO:0007669"/>
    <property type="project" value="UniProtKB-KW"/>
</dbReference>
<dbReference type="RefSeq" id="WP_313543418.1">
    <property type="nucleotide sequence ID" value="NZ_CP134880.1"/>
</dbReference>
<dbReference type="InterPro" id="IPR005648">
    <property type="entry name" value="FlgD"/>
</dbReference>
<evidence type="ECO:0000256" key="3">
    <source>
        <dbReference type="SAM" id="MobiDB-lite"/>
    </source>
</evidence>
<dbReference type="KEGG" id="dcp:RN607_14600"/>